<reference evidence="2 3" key="1">
    <citation type="journal article" date="2019" name="Sci. Data">
        <title>Hybrid genome assembly and annotation of Danionella translucida.</title>
        <authorList>
            <person name="Kadobianskyi M."/>
            <person name="Schulze L."/>
            <person name="Schuelke M."/>
            <person name="Judkewitz B."/>
        </authorList>
    </citation>
    <scope>NUCLEOTIDE SEQUENCE [LARGE SCALE GENOMIC DNA]</scope>
    <source>
        <strain evidence="2 3">Bolton</strain>
    </source>
</reference>
<evidence type="ECO:0000313" key="2">
    <source>
        <dbReference type="EMBL" id="TRY99725.1"/>
    </source>
</evidence>
<feature type="region of interest" description="Disordered" evidence="1">
    <location>
        <begin position="36"/>
        <end position="84"/>
    </location>
</feature>
<protein>
    <submittedName>
        <fullName evidence="2">Uncharacterized protein</fullName>
    </submittedName>
</protein>
<name>A0A553RC29_9TELE</name>
<dbReference type="AlphaFoldDB" id="A0A553RC29"/>
<organism evidence="2 3">
    <name type="scientific">Danionella cerebrum</name>
    <dbReference type="NCBI Taxonomy" id="2873325"/>
    <lineage>
        <taxon>Eukaryota</taxon>
        <taxon>Metazoa</taxon>
        <taxon>Chordata</taxon>
        <taxon>Craniata</taxon>
        <taxon>Vertebrata</taxon>
        <taxon>Euteleostomi</taxon>
        <taxon>Actinopterygii</taxon>
        <taxon>Neopterygii</taxon>
        <taxon>Teleostei</taxon>
        <taxon>Ostariophysi</taxon>
        <taxon>Cypriniformes</taxon>
        <taxon>Danionidae</taxon>
        <taxon>Danioninae</taxon>
        <taxon>Danionella</taxon>
    </lineage>
</organism>
<comment type="caution">
    <text evidence="2">The sequence shown here is derived from an EMBL/GenBank/DDBJ whole genome shotgun (WGS) entry which is preliminary data.</text>
</comment>
<gene>
    <name evidence="2" type="ORF">DNTS_016540</name>
</gene>
<evidence type="ECO:0000256" key="1">
    <source>
        <dbReference type="SAM" id="MobiDB-lite"/>
    </source>
</evidence>
<dbReference type="EMBL" id="SRMA01025046">
    <property type="protein sequence ID" value="TRY99725.1"/>
    <property type="molecule type" value="Genomic_DNA"/>
</dbReference>
<keyword evidence="3" id="KW-1185">Reference proteome</keyword>
<accession>A0A553RC29</accession>
<sequence>MFQRIQQLEKKIGKKLLERDAENQIMRTPGLDLECSEPEWEASVTPKKWVHSNQDSNPRGVKREQTEGTKRGEMDPKVKSSRVKKRLKMILDSKDEGNNLLQFCRTPTGGNRSTQR</sequence>
<proteinExistence type="predicted"/>
<evidence type="ECO:0000313" key="3">
    <source>
        <dbReference type="Proteomes" id="UP000316079"/>
    </source>
</evidence>
<feature type="compositionally biased region" description="Basic and acidic residues" evidence="1">
    <location>
        <begin position="61"/>
        <end position="78"/>
    </location>
</feature>
<dbReference type="Proteomes" id="UP000316079">
    <property type="component" value="Unassembled WGS sequence"/>
</dbReference>